<proteinExistence type="predicted"/>
<evidence type="ECO:0000256" key="1">
    <source>
        <dbReference type="SAM" id="MobiDB-lite"/>
    </source>
</evidence>
<sequence>MADARTDVQTGVQTGVRADVRARRSDPEREQRARARTEVERAALAWGAARRKLGQREAAWLETLARARELGELPGVLHGFVLDAARRAGIDPGEVPAEVWRAAGLDHP</sequence>
<feature type="compositionally biased region" description="Basic and acidic residues" evidence="1">
    <location>
        <begin position="18"/>
        <end position="36"/>
    </location>
</feature>
<dbReference type="HOGENOM" id="CLU_2195040_0_0_11"/>
<reference evidence="3" key="2">
    <citation type="submission" date="2012-01" db="EMBL/GenBank/DDBJ databases">
        <title>Noncontiguous Finished sequence of chromosome of Saccharomonospora glauca K62.</title>
        <authorList>
            <consortium name="US DOE Joint Genome Institute"/>
            <person name="Lucas S."/>
            <person name="Han J."/>
            <person name="Lapidus A."/>
            <person name="Cheng J.-F."/>
            <person name="Goodwin L."/>
            <person name="Pitluck S."/>
            <person name="Peters L."/>
            <person name="Mikhailova N."/>
            <person name="Held B."/>
            <person name="Detter J.C."/>
            <person name="Han C."/>
            <person name="Tapia R."/>
            <person name="Land M."/>
            <person name="Hauser L."/>
            <person name="Kyrpides N."/>
            <person name="Ivanova N."/>
            <person name="Pagani I."/>
            <person name="Brambilla E.-M."/>
            <person name="Klenk H.-P."/>
            <person name="Woyke T."/>
        </authorList>
    </citation>
    <scope>NUCLEOTIDE SEQUENCE [LARGE SCALE GENOMIC DNA]</scope>
    <source>
        <strain evidence="3">K62</strain>
        <plasmid evidence="3">pSACGL01</plasmid>
    </source>
</reference>
<name>I1D8F3_9PSEU</name>
<dbReference type="EMBL" id="CM001485">
    <property type="protein sequence ID" value="EIF01228.1"/>
    <property type="molecule type" value="Genomic_DNA"/>
</dbReference>
<geneLocation type="plasmid" evidence="2 3">
    <name>pSACGL01</name>
</geneLocation>
<keyword evidence="3" id="KW-1185">Reference proteome</keyword>
<gene>
    <name evidence="2" type="ORF">SacglDRAFT_00014</name>
</gene>
<feature type="region of interest" description="Disordered" evidence="1">
    <location>
        <begin position="1"/>
        <end position="36"/>
    </location>
</feature>
<accession>I1D8F3</accession>
<keyword evidence="2" id="KW-0614">Plasmid</keyword>
<protein>
    <submittedName>
        <fullName evidence="2">Uncharacterized protein</fullName>
    </submittedName>
</protein>
<evidence type="ECO:0000313" key="2">
    <source>
        <dbReference type="EMBL" id="EIF01228.1"/>
    </source>
</evidence>
<dbReference type="Proteomes" id="UP000005087">
    <property type="component" value="Plasmid pSACGL01"/>
</dbReference>
<organism evidence="2 3">
    <name type="scientific">Saccharomonospora glauca K62</name>
    <dbReference type="NCBI Taxonomy" id="928724"/>
    <lineage>
        <taxon>Bacteria</taxon>
        <taxon>Bacillati</taxon>
        <taxon>Actinomycetota</taxon>
        <taxon>Actinomycetes</taxon>
        <taxon>Pseudonocardiales</taxon>
        <taxon>Pseudonocardiaceae</taxon>
        <taxon>Saccharomonospora</taxon>
    </lineage>
</organism>
<dbReference type="RefSeq" id="WP_005467146.1">
    <property type="nucleotide sequence ID" value="NZ_CM001485.1"/>
</dbReference>
<evidence type="ECO:0000313" key="3">
    <source>
        <dbReference type="Proteomes" id="UP000005087"/>
    </source>
</evidence>
<reference evidence="2 3" key="1">
    <citation type="submission" date="2011-09" db="EMBL/GenBank/DDBJ databases">
        <authorList>
            <consortium name="US DOE Joint Genome Institute (JGI-PGF)"/>
            <person name="Lucas S."/>
            <person name="Han J."/>
            <person name="Lapidus A."/>
            <person name="Cheng J.-F."/>
            <person name="Goodwin L."/>
            <person name="Pitluck S."/>
            <person name="Peters L."/>
            <person name="Land M.L."/>
            <person name="Hauser L."/>
            <person name="Brambilla E."/>
            <person name="Klenk H.-P."/>
            <person name="Woyke T.J."/>
        </authorList>
    </citation>
    <scope>NUCLEOTIDE SEQUENCE [LARGE SCALE GENOMIC DNA]</scope>
    <source>
        <strain evidence="2 3">K62</strain>
        <plasmid evidence="2 3">pSACGL01</plasmid>
    </source>
</reference>
<dbReference type="AlphaFoldDB" id="I1D8F3"/>